<comment type="caution">
    <text evidence="4">The sequence shown here is derived from an EMBL/GenBank/DDBJ whole genome shotgun (WGS) entry which is preliminary data.</text>
</comment>
<proteinExistence type="predicted"/>
<gene>
    <name evidence="4" type="ORF">R1sor_012724</name>
</gene>
<dbReference type="PANTHER" id="PTHR48106">
    <property type="entry name" value="QUINONE OXIDOREDUCTASE PIG3-RELATED"/>
    <property type="match status" value="1"/>
</dbReference>
<protein>
    <recommendedName>
        <fullName evidence="3">Enoyl reductase (ER) domain-containing protein</fullName>
    </recommendedName>
</protein>
<sequence>MVGVFFLQRSFHRATPSLSGANGYGNPLLSYASNWSLWAFYLSSVIRWLSCGTLSVPDQTPDNSAVWLVSTSETSDVYRREHRKNKFSTTSDIRMYRAIVQRGYKAEDPESTLEVVDKPIPSASPGHVVVHITLRPVNPYDLKLVRLGLVAGKHSFPVTVGSEGFGIVHSVGEGVTTVKPGQRVIPMTMVAMEEGNGSWQEYVSLKEEMVLPVPDTITDEAAAQFVVNPWTVIGLLRDIGVPKGEYLLQTAAGSVLGRQIIQLAKHKGIKTINLVRRPEQKEELKALGADEVICYTSEDVVSRVKEITGNKLAYGALDCVGGDVTKLVAASVRGGGHVFVYGSLASRDLIVSIPDVLRGVTVRGWSLLVEWVLPEKRKIYSQETLEYMESKVIQPLAGEKFDLAQFKEAIKKSEEVGRGGKVLLVS</sequence>
<dbReference type="AlphaFoldDB" id="A0ABD3I4X4"/>
<evidence type="ECO:0000313" key="4">
    <source>
        <dbReference type="EMBL" id="KAL3698648.1"/>
    </source>
</evidence>
<organism evidence="4 5">
    <name type="scientific">Riccia sorocarpa</name>
    <dbReference type="NCBI Taxonomy" id="122646"/>
    <lineage>
        <taxon>Eukaryota</taxon>
        <taxon>Viridiplantae</taxon>
        <taxon>Streptophyta</taxon>
        <taxon>Embryophyta</taxon>
        <taxon>Marchantiophyta</taxon>
        <taxon>Marchantiopsida</taxon>
        <taxon>Marchantiidae</taxon>
        <taxon>Marchantiales</taxon>
        <taxon>Ricciaceae</taxon>
        <taxon>Riccia</taxon>
    </lineage>
</organism>
<accession>A0ABD3I4X4</accession>
<reference evidence="4 5" key="1">
    <citation type="submission" date="2024-09" db="EMBL/GenBank/DDBJ databases">
        <title>Chromosome-scale assembly of Riccia sorocarpa.</title>
        <authorList>
            <person name="Paukszto L."/>
        </authorList>
    </citation>
    <scope>NUCLEOTIDE SEQUENCE [LARGE SCALE GENOMIC DNA]</scope>
    <source>
        <strain evidence="4">LP-2024</strain>
        <tissue evidence="4">Aerial parts of the thallus</tissue>
    </source>
</reference>
<dbReference type="EMBL" id="JBJQOH010000002">
    <property type="protein sequence ID" value="KAL3698648.1"/>
    <property type="molecule type" value="Genomic_DNA"/>
</dbReference>
<dbReference type="GO" id="GO:0016491">
    <property type="term" value="F:oxidoreductase activity"/>
    <property type="evidence" value="ECO:0007669"/>
    <property type="project" value="UniProtKB-KW"/>
</dbReference>
<dbReference type="InterPro" id="IPR013149">
    <property type="entry name" value="ADH-like_C"/>
</dbReference>
<dbReference type="Pfam" id="PF08240">
    <property type="entry name" value="ADH_N"/>
    <property type="match status" value="1"/>
</dbReference>
<dbReference type="InterPro" id="IPR020843">
    <property type="entry name" value="ER"/>
</dbReference>
<dbReference type="Gene3D" id="3.90.180.10">
    <property type="entry name" value="Medium-chain alcohol dehydrogenases, catalytic domain"/>
    <property type="match status" value="1"/>
</dbReference>
<keyword evidence="2" id="KW-0560">Oxidoreductase</keyword>
<keyword evidence="5" id="KW-1185">Reference proteome</keyword>
<dbReference type="InterPro" id="IPR036291">
    <property type="entry name" value="NAD(P)-bd_dom_sf"/>
</dbReference>
<dbReference type="InterPro" id="IPR013154">
    <property type="entry name" value="ADH-like_N"/>
</dbReference>
<dbReference type="Proteomes" id="UP001633002">
    <property type="component" value="Unassembled WGS sequence"/>
</dbReference>
<evidence type="ECO:0000256" key="1">
    <source>
        <dbReference type="ARBA" id="ARBA00022857"/>
    </source>
</evidence>
<evidence type="ECO:0000259" key="3">
    <source>
        <dbReference type="SMART" id="SM00829"/>
    </source>
</evidence>
<dbReference type="SMART" id="SM00829">
    <property type="entry name" value="PKS_ER"/>
    <property type="match status" value="1"/>
</dbReference>
<dbReference type="CDD" id="cd05282">
    <property type="entry name" value="ETR_like"/>
    <property type="match status" value="1"/>
</dbReference>
<dbReference type="Pfam" id="PF00107">
    <property type="entry name" value="ADH_zinc_N"/>
    <property type="match status" value="1"/>
</dbReference>
<dbReference type="SUPFAM" id="SSF51735">
    <property type="entry name" value="NAD(P)-binding Rossmann-fold domains"/>
    <property type="match status" value="1"/>
</dbReference>
<dbReference type="Gene3D" id="3.40.50.720">
    <property type="entry name" value="NAD(P)-binding Rossmann-like Domain"/>
    <property type="match status" value="1"/>
</dbReference>
<name>A0ABD3I4X4_9MARC</name>
<keyword evidence="1" id="KW-0521">NADP</keyword>
<dbReference type="SUPFAM" id="SSF50129">
    <property type="entry name" value="GroES-like"/>
    <property type="match status" value="1"/>
</dbReference>
<dbReference type="InterPro" id="IPR011032">
    <property type="entry name" value="GroES-like_sf"/>
</dbReference>
<evidence type="ECO:0000256" key="2">
    <source>
        <dbReference type="ARBA" id="ARBA00023002"/>
    </source>
</evidence>
<feature type="domain" description="Enoyl reductase (ER)" evidence="3">
    <location>
        <begin position="110"/>
        <end position="424"/>
    </location>
</feature>
<dbReference type="PANTHER" id="PTHR48106:SF2">
    <property type="entry name" value="ZN2+-BINDING DEHYDROGENASE"/>
    <property type="match status" value="1"/>
</dbReference>
<evidence type="ECO:0000313" key="5">
    <source>
        <dbReference type="Proteomes" id="UP001633002"/>
    </source>
</evidence>